<sequence>MGSQSDYLSIGSGVAGLYFAIQAARSGASVSIVTKMAATESNTRYAQGGIAAVFGGDDSIEAHIRDTLVAGCGLCDTTVVETAIREGPRRVEDLLALGARFSREEDGQLSLGREGGHTYHRVVHADDWTGRELVRTLLEAAKAEELVTFYEDHQALDLIVDPDGHCCGAWVRAGLRGEGSSEGSQGGVSAFEASVTLLATGGAGGIFASTTNPSVATGDGVAMAYRAGATVANLEFIQFHPTALAHPEGSTFLISEALRGYGAVVVNHEGEAFVERQLRGGSLATRDVVARAIVAEMKSSGRECVFLDVTGKDPDETRKRFPNIYRTCRALGIDMTIEPIPVAPAA</sequence>
<dbReference type="GO" id="GO:0008734">
    <property type="term" value="F:L-aspartate oxidase activity"/>
    <property type="evidence" value="ECO:0007669"/>
    <property type="project" value="UniProtKB-EC"/>
</dbReference>
<dbReference type="EC" id="1.4.3.16" evidence="4"/>
<keyword evidence="7" id="KW-0274">FAD</keyword>
<evidence type="ECO:0000256" key="1">
    <source>
        <dbReference type="ARBA" id="ARBA00001974"/>
    </source>
</evidence>
<evidence type="ECO:0000259" key="9">
    <source>
        <dbReference type="Pfam" id="PF00890"/>
    </source>
</evidence>
<proteinExistence type="inferred from homology"/>
<dbReference type="InterPro" id="IPR027477">
    <property type="entry name" value="Succ_DH/fumarate_Rdtase_cat_sf"/>
</dbReference>
<keyword evidence="6" id="KW-0662">Pyridine nucleotide biosynthesis</keyword>
<evidence type="ECO:0000256" key="8">
    <source>
        <dbReference type="ARBA" id="ARBA00023002"/>
    </source>
</evidence>
<feature type="domain" description="FAD-dependent oxidoreductase 2 FAD-binding" evidence="9">
    <location>
        <begin position="9"/>
        <end position="344"/>
    </location>
</feature>
<dbReference type="InterPro" id="IPR003953">
    <property type="entry name" value="FAD-dep_OxRdtase_2_FAD-bd"/>
</dbReference>
<dbReference type="InterPro" id="IPR036188">
    <property type="entry name" value="FAD/NAD-bd_sf"/>
</dbReference>
<comment type="similarity">
    <text evidence="3">Belongs to the FAD-dependent oxidoreductase 2 family. NadB subfamily.</text>
</comment>
<comment type="cofactor">
    <cofactor evidence="1">
        <name>FAD</name>
        <dbReference type="ChEBI" id="CHEBI:57692"/>
    </cofactor>
</comment>
<dbReference type="PANTHER" id="PTHR42716">
    <property type="entry name" value="L-ASPARTATE OXIDASE"/>
    <property type="match status" value="1"/>
</dbReference>
<dbReference type="UniPathway" id="UPA00253">
    <property type="reaction ID" value="UER00326"/>
</dbReference>
<dbReference type="Gene3D" id="3.90.700.10">
    <property type="entry name" value="Succinate dehydrogenase/fumarate reductase flavoprotein, catalytic domain"/>
    <property type="match status" value="1"/>
</dbReference>
<name>A0A382LYB9_9ZZZZ</name>
<dbReference type="GO" id="GO:0034628">
    <property type="term" value="P:'de novo' NAD+ biosynthetic process from L-aspartate"/>
    <property type="evidence" value="ECO:0007669"/>
    <property type="project" value="TreeGrafter"/>
</dbReference>
<dbReference type="SUPFAM" id="SSF51905">
    <property type="entry name" value="FAD/NAD(P)-binding domain"/>
    <property type="match status" value="1"/>
</dbReference>
<evidence type="ECO:0000256" key="2">
    <source>
        <dbReference type="ARBA" id="ARBA00004950"/>
    </source>
</evidence>
<dbReference type="AlphaFoldDB" id="A0A382LYB9"/>
<feature type="non-terminal residue" evidence="10">
    <location>
        <position position="346"/>
    </location>
</feature>
<accession>A0A382LYB9</accession>
<evidence type="ECO:0000256" key="5">
    <source>
        <dbReference type="ARBA" id="ARBA00022630"/>
    </source>
</evidence>
<evidence type="ECO:0000256" key="3">
    <source>
        <dbReference type="ARBA" id="ARBA00008562"/>
    </source>
</evidence>
<dbReference type="FunFam" id="3.90.700.10:FF:000002">
    <property type="entry name" value="L-aspartate oxidase"/>
    <property type="match status" value="1"/>
</dbReference>
<dbReference type="PANTHER" id="PTHR42716:SF2">
    <property type="entry name" value="L-ASPARTATE OXIDASE, CHLOROPLASTIC"/>
    <property type="match status" value="1"/>
</dbReference>
<organism evidence="10">
    <name type="scientific">marine metagenome</name>
    <dbReference type="NCBI Taxonomy" id="408172"/>
    <lineage>
        <taxon>unclassified sequences</taxon>
        <taxon>metagenomes</taxon>
        <taxon>ecological metagenomes</taxon>
    </lineage>
</organism>
<comment type="pathway">
    <text evidence="2">Cofactor biosynthesis; NAD(+) biosynthesis; iminoaspartate from L-aspartate (oxidase route): step 1/1.</text>
</comment>
<gene>
    <name evidence="10" type="ORF">METZ01_LOCUS294434</name>
</gene>
<keyword evidence="5" id="KW-0285">Flavoprotein</keyword>
<evidence type="ECO:0000313" key="10">
    <source>
        <dbReference type="EMBL" id="SVC41580.1"/>
    </source>
</evidence>
<dbReference type="EMBL" id="UINC01090011">
    <property type="protein sequence ID" value="SVC41580.1"/>
    <property type="molecule type" value="Genomic_DNA"/>
</dbReference>
<reference evidence="10" key="1">
    <citation type="submission" date="2018-05" db="EMBL/GenBank/DDBJ databases">
        <authorList>
            <person name="Lanie J.A."/>
            <person name="Ng W.-L."/>
            <person name="Kazmierczak K.M."/>
            <person name="Andrzejewski T.M."/>
            <person name="Davidsen T.M."/>
            <person name="Wayne K.J."/>
            <person name="Tettelin H."/>
            <person name="Glass J.I."/>
            <person name="Rusch D."/>
            <person name="Podicherti R."/>
            <person name="Tsui H.-C.T."/>
            <person name="Winkler M.E."/>
        </authorList>
    </citation>
    <scope>NUCLEOTIDE SEQUENCE</scope>
</reference>
<evidence type="ECO:0000256" key="7">
    <source>
        <dbReference type="ARBA" id="ARBA00022827"/>
    </source>
</evidence>
<dbReference type="Pfam" id="PF00890">
    <property type="entry name" value="FAD_binding_2"/>
    <property type="match status" value="1"/>
</dbReference>
<dbReference type="InterPro" id="IPR005288">
    <property type="entry name" value="NadB"/>
</dbReference>
<evidence type="ECO:0000256" key="4">
    <source>
        <dbReference type="ARBA" id="ARBA00012173"/>
    </source>
</evidence>
<dbReference type="SUPFAM" id="SSF56425">
    <property type="entry name" value="Succinate dehydrogenase/fumarate reductase flavoprotein, catalytic domain"/>
    <property type="match status" value="1"/>
</dbReference>
<evidence type="ECO:0000256" key="6">
    <source>
        <dbReference type="ARBA" id="ARBA00022642"/>
    </source>
</evidence>
<protein>
    <recommendedName>
        <fullName evidence="4">L-aspartate oxidase</fullName>
        <ecNumber evidence="4">1.4.3.16</ecNumber>
    </recommendedName>
</protein>
<keyword evidence="8" id="KW-0560">Oxidoreductase</keyword>
<dbReference type="Gene3D" id="3.50.50.60">
    <property type="entry name" value="FAD/NAD(P)-binding domain"/>
    <property type="match status" value="1"/>
</dbReference>